<comment type="caution">
    <text evidence="8">The sequence shown here is derived from an EMBL/GenBank/DDBJ whole genome shotgun (WGS) entry which is preliminary data.</text>
</comment>
<evidence type="ECO:0000259" key="7">
    <source>
        <dbReference type="PROSITE" id="PS50850"/>
    </source>
</evidence>
<evidence type="ECO:0000256" key="6">
    <source>
        <dbReference type="SAM" id="Phobius"/>
    </source>
</evidence>
<keyword evidence="9" id="KW-1185">Reference proteome</keyword>
<evidence type="ECO:0000256" key="3">
    <source>
        <dbReference type="ARBA" id="ARBA00022692"/>
    </source>
</evidence>
<dbReference type="AlphaFoldDB" id="A0AAU9JQJ8"/>
<dbReference type="Proteomes" id="UP001162131">
    <property type="component" value="Unassembled WGS sequence"/>
</dbReference>
<proteinExistence type="predicted"/>
<dbReference type="InterPro" id="IPR011701">
    <property type="entry name" value="MFS"/>
</dbReference>
<dbReference type="InterPro" id="IPR020846">
    <property type="entry name" value="MFS_dom"/>
</dbReference>
<feature type="transmembrane region" description="Helical" evidence="6">
    <location>
        <begin position="276"/>
        <end position="295"/>
    </location>
</feature>
<gene>
    <name evidence="8" type="ORF">BSTOLATCC_MIC46616</name>
</gene>
<evidence type="ECO:0000313" key="9">
    <source>
        <dbReference type="Proteomes" id="UP001162131"/>
    </source>
</evidence>
<feature type="transmembrane region" description="Helical" evidence="6">
    <location>
        <begin position="343"/>
        <end position="366"/>
    </location>
</feature>
<dbReference type="PANTHER" id="PTHR23506">
    <property type="entry name" value="GH10249P"/>
    <property type="match status" value="1"/>
</dbReference>
<dbReference type="InterPro" id="IPR036259">
    <property type="entry name" value="MFS_trans_sf"/>
</dbReference>
<sequence>MGLYQEASIYICGLVVCAAFTVISPFYPKAAQSKGVPFWVTGVVFSLVPIFALLSSLVLGSFLYKLGRRTCFVSGIVLVGISNILISLIVFGDTASVIFFSFLSRILAGIGSAFSMTSGYAILTSENTEDVQKTVAKMEAFCGLGLIAGPLIGSGLFAAGGIFISFLLVGIILIIYAPLGGFLLGKTKPYVLSEDKINIIEILIKPKIMLDALCQACIMFTLGFIAPSLELHILNFDIEEEYVGVIYSVNTFTYALSCYLLSFVPQKYDKRIMMTLGLFMLSFAFLLIGPCPFLLPPEFWIVVSSLFFLGVGGAMIYVPSLPNMIDNAHKRYGYGKDDRLNDALSGITTFSLSFGEMCGPGTAGFMLSYLNFPESSTLIAIIIMTYFVIYLIGSDLLVKVAKPFKSKLAGEQALIELKTQDDE</sequence>
<evidence type="ECO:0000256" key="4">
    <source>
        <dbReference type="ARBA" id="ARBA00022989"/>
    </source>
</evidence>
<dbReference type="PANTHER" id="PTHR23506:SF26">
    <property type="entry name" value="MFS-TYPE TRANSPORTER SLC18B1"/>
    <property type="match status" value="1"/>
</dbReference>
<evidence type="ECO:0000256" key="5">
    <source>
        <dbReference type="ARBA" id="ARBA00023136"/>
    </source>
</evidence>
<protein>
    <recommendedName>
        <fullName evidence="7">Major facilitator superfamily (MFS) profile domain-containing protein</fullName>
    </recommendedName>
</protein>
<feature type="transmembrane region" description="Helical" evidence="6">
    <location>
        <begin position="39"/>
        <end position="64"/>
    </location>
</feature>
<evidence type="ECO:0000313" key="8">
    <source>
        <dbReference type="EMBL" id="CAG9328620.1"/>
    </source>
</evidence>
<feature type="transmembrane region" description="Helical" evidence="6">
    <location>
        <begin position="135"/>
        <end position="156"/>
    </location>
</feature>
<dbReference type="InterPro" id="IPR050930">
    <property type="entry name" value="MFS_Vesicular_Transporter"/>
</dbReference>
<feature type="transmembrane region" description="Helical" evidence="6">
    <location>
        <begin position="245"/>
        <end position="264"/>
    </location>
</feature>
<feature type="transmembrane region" description="Helical" evidence="6">
    <location>
        <begin position="71"/>
        <end position="91"/>
    </location>
</feature>
<evidence type="ECO:0000256" key="2">
    <source>
        <dbReference type="ARBA" id="ARBA00022448"/>
    </source>
</evidence>
<keyword evidence="3 6" id="KW-0812">Transmembrane</keyword>
<feature type="transmembrane region" description="Helical" evidence="6">
    <location>
        <begin position="378"/>
        <end position="398"/>
    </location>
</feature>
<feature type="domain" description="Major facilitator superfamily (MFS) profile" evidence="7">
    <location>
        <begin position="1"/>
        <end position="402"/>
    </location>
</feature>
<dbReference type="EMBL" id="CAJZBQ010000046">
    <property type="protein sequence ID" value="CAG9328620.1"/>
    <property type="molecule type" value="Genomic_DNA"/>
</dbReference>
<feature type="transmembrane region" description="Helical" evidence="6">
    <location>
        <begin position="301"/>
        <end position="322"/>
    </location>
</feature>
<organism evidence="8 9">
    <name type="scientific">Blepharisma stoltei</name>
    <dbReference type="NCBI Taxonomy" id="1481888"/>
    <lineage>
        <taxon>Eukaryota</taxon>
        <taxon>Sar</taxon>
        <taxon>Alveolata</taxon>
        <taxon>Ciliophora</taxon>
        <taxon>Postciliodesmatophora</taxon>
        <taxon>Heterotrichea</taxon>
        <taxon>Heterotrichida</taxon>
        <taxon>Blepharismidae</taxon>
        <taxon>Blepharisma</taxon>
    </lineage>
</organism>
<dbReference type="PROSITE" id="PS50850">
    <property type="entry name" value="MFS"/>
    <property type="match status" value="1"/>
</dbReference>
<dbReference type="GO" id="GO:0016020">
    <property type="term" value="C:membrane"/>
    <property type="evidence" value="ECO:0007669"/>
    <property type="project" value="UniProtKB-SubCell"/>
</dbReference>
<keyword evidence="5 6" id="KW-0472">Membrane</keyword>
<feature type="transmembrane region" description="Helical" evidence="6">
    <location>
        <begin position="162"/>
        <end position="185"/>
    </location>
</feature>
<dbReference type="GO" id="GO:0022857">
    <property type="term" value="F:transmembrane transporter activity"/>
    <property type="evidence" value="ECO:0007669"/>
    <property type="project" value="InterPro"/>
</dbReference>
<dbReference type="SUPFAM" id="SSF103473">
    <property type="entry name" value="MFS general substrate transporter"/>
    <property type="match status" value="1"/>
</dbReference>
<feature type="transmembrane region" description="Helical" evidence="6">
    <location>
        <begin position="7"/>
        <end position="27"/>
    </location>
</feature>
<dbReference type="Gene3D" id="1.20.1250.20">
    <property type="entry name" value="MFS general substrate transporter like domains"/>
    <property type="match status" value="1"/>
</dbReference>
<comment type="subcellular location">
    <subcellularLocation>
        <location evidence="1">Membrane</location>
        <topology evidence="1">Multi-pass membrane protein</topology>
    </subcellularLocation>
</comment>
<evidence type="ECO:0000256" key="1">
    <source>
        <dbReference type="ARBA" id="ARBA00004141"/>
    </source>
</evidence>
<keyword evidence="2" id="KW-0813">Transport</keyword>
<reference evidence="8" key="1">
    <citation type="submission" date="2021-09" db="EMBL/GenBank/DDBJ databases">
        <authorList>
            <consortium name="AG Swart"/>
            <person name="Singh M."/>
            <person name="Singh A."/>
            <person name="Seah K."/>
            <person name="Emmerich C."/>
        </authorList>
    </citation>
    <scope>NUCLEOTIDE SEQUENCE</scope>
    <source>
        <strain evidence="8">ATCC30299</strain>
    </source>
</reference>
<accession>A0AAU9JQJ8</accession>
<name>A0AAU9JQJ8_9CILI</name>
<dbReference type="Pfam" id="PF07690">
    <property type="entry name" value="MFS_1"/>
    <property type="match status" value="1"/>
</dbReference>
<feature type="transmembrane region" description="Helical" evidence="6">
    <location>
        <begin position="206"/>
        <end position="225"/>
    </location>
</feature>
<keyword evidence="4 6" id="KW-1133">Transmembrane helix</keyword>
<feature type="transmembrane region" description="Helical" evidence="6">
    <location>
        <begin position="97"/>
        <end position="123"/>
    </location>
</feature>